<gene>
    <name evidence="1" type="ORF">P2L57_14515</name>
</gene>
<comment type="caution">
    <text evidence="1">The sequence shown here is derived from an EMBL/GenBank/DDBJ whole genome shotgun (WGS) entry which is preliminary data.</text>
</comment>
<dbReference type="Proteomes" id="UP001220022">
    <property type="component" value="Unassembled WGS sequence"/>
</dbReference>
<evidence type="ECO:0000313" key="2">
    <source>
        <dbReference type="Proteomes" id="UP001220022"/>
    </source>
</evidence>
<dbReference type="RefSeq" id="WP_275813925.1">
    <property type="nucleotide sequence ID" value="NZ_BAAANM010000003.1"/>
</dbReference>
<reference evidence="1 2" key="1">
    <citation type="submission" date="2023-03" db="EMBL/GenBank/DDBJ databases">
        <title>Draft genome sequence of type strain Streptomyces ferralitis JCM 14344.</title>
        <authorList>
            <person name="Klaysubun C."/>
            <person name="Duangmal K."/>
        </authorList>
    </citation>
    <scope>NUCLEOTIDE SEQUENCE [LARGE SCALE GENOMIC DNA]</scope>
    <source>
        <strain evidence="1 2">JCM 14344</strain>
    </source>
</reference>
<organism evidence="1 2">
    <name type="scientific">Streptantibioticus ferralitis</name>
    <dbReference type="NCBI Taxonomy" id="236510"/>
    <lineage>
        <taxon>Bacteria</taxon>
        <taxon>Bacillati</taxon>
        <taxon>Actinomycetota</taxon>
        <taxon>Actinomycetes</taxon>
        <taxon>Kitasatosporales</taxon>
        <taxon>Streptomycetaceae</taxon>
        <taxon>Streptantibioticus</taxon>
    </lineage>
</organism>
<sequence>MREHLGIGRLLPLGEAADGSWITERAATGVLRTAADAMVGVRLGALCIGRAGGRSPDAGADIAARPSALPPGPLRIEADF</sequence>
<protein>
    <submittedName>
        <fullName evidence="1">Uncharacterized protein</fullName>
    </submittedName>
</protein>
<accession>A0ABT5YZB3</accession>
<name>A0ABT5YZB3_9ACTN</name>
<proteinExistence type="predicted"/>
<evidence type="ECO:0000313" key="1">
    <source>
        <dbReference type="EMBL" id="MDF2256889.1"/>
    </source>
</evidence>
<keyword evidence="2" id="KW-1185">Reference proteome</keyword>
<dbReference type="EMBL" id="JARHTQ010000008">
    <property type="protein sequence ID" value="MDF2256889.1"/>
    <property type="molecule type" value="Genomic_DNA"/>
</dbReference>